<comment type="caution">
    <text evidence="3">The sequence shown here is derived from an EMBL/GenBank/DDBJ whole genome shotgun (WGS) entry which is preliminary data.</text>
</comment>
<feature type="compositionally biased region" description="Basic residues" evidence="2">
    <location>
        <begin position="26"/>
        <end position="40"/>
    </location>
</feature>
<dbReference type="EMBL" id="JWZX01002853">
    <property type="protein sequence ID" value="KOO26426.1"/>
    <property type="molecule type" value="Genomic_DNA"/>
</dbReference>
<protein>
    <submittedName>
        <fullName evidence="3">Uncharacterized protein</fullName>
    </submittedName>
</protein>
<dbReference type="Proteomes" id="UP000037460">
    <property type="component" value="Unassembled WGS sequence"/>
</dbReference>
<sequence>MPEPGIVNAVENVCVCGAAWPLMPKCKKGSGHAQKKKRSRAQATDATPTASITDGSLHSAKSRRKAPTTKKYVVIGDQWVEQPETTGTRAGSSFSAAAADFQREQSAAKRRSKAAEAAMAAVAVVQPARSQSLSERKVKSGERSPSSRAELFASAPEPKRARGASPSRPNAARLATEAAAETAAIVANRLELEALNNRVQTRKSAIESADRLRNERARLHAEIEERQKLRREKTLEILELLEAPLEGFGEDAMWQLAMHEYSVAFCDETISGKQMGLLFRALAKTVRHPDELPRFRGLYELDALRDAYLDDARLCRELHKQLHIFKRLYCNMLSGFGRFRKVKMVEGETFIDLMYRTNQDAREWRPPGNPGKAPAALGVPASKVGGVYEAEWSTQSLAAYHGEFGQTISLRGVRKADIWGSRRYLKSIPEDERSQIEAHTTIWYKDQQSHLIQRTKALEHSFAKQRNTLQWDEKTIAHVAWSIISLTCLRAGLHREREVIACKQLPENEKGESKVGVHVCNANLEALKDLGVAIDTVDFVCSDGTAYNSSLNIKAKRHKGGAYAHLWTAAREKGHLLLFFITCLSHVAHNEVQKVCEAAGVCTRTSLLKHKGKRDLEVSKVRLRLPELLTDVVLAVKRSKGCVNYIRASEELERLGNPPDGVETRWGYWVLVAIWIAPATSRIELIVAFLLHRWLKAQGDKGILASDAELDEDATVSSTELIAKIETLKDEARKQLLMELINPENDGPGVAFKAPRVIRHRLAYLGALASESDTAKDLERGCPWGDDFKPLRTMISLRPDAFAGVDVRGIVRKGAIAARDYFHKMTAAWRENPALAVLGIMDDKGNAVHAASVLLSELGKQGRSGIAQSMLSHLPDTADKSELVAAIEAASDGLGMLFQDEALSVIGRLAAQSQEKAQLVEVEGGKDLHAIMWRIGAFVPISNFFSETAVKTFANDLHGSQRKTEACALRLTASRHSAHVYPKTSADFKWASSQLGHNKELRVQEKSGVEEALRPVSLSGEALSALAEVSAATATAASGDDEEMTEADEESERAEGLGLDDEKLHLPARHQRAPGWPTNPKVTASSILNAIAIGDIIEVLWERDEDGTPRIHLARVVQKMKIKVTIRWLHEHPTEDDVYIDCPHYIELENISLRTIWDTCSDVRLEPAGADGQQQRWRRAAEADAHEADASRATKSTGEADSLSKDVLLSMLEARRQRLAAENASAEAAKQVWTEKMDIGIRVNVALRDARLNLVKTPIEEEVPEAPQHGPANQRISTVGYTSENDREWFSDAILANCNVVDARDQPEGAVPFRYQYPRAAKPESFDPGAPSIPQSRAG</sequence>
<feature type="region of interest" description="Disordered" evidence="2">
    <location>
        <begin position="125"/>
        <end position="172"/>
    </location>
</feature>
<evidence type="ECO:0000313" key="3">
    <source>
        <dbReference type="EMBL" id="KOO26426.1"/>
    </source>
</evidence>
<gene>
    <name evidence="3" type="ORF">Ctob_006820</name>
</gene>
<feature type="coiled-coil region" evidence="1">
    <location>
        <begin position="202"/>
        <end position="232"/>
    </location>
</feature>
<evidence type="ECO:0000256" key="1">
    <source>
        <dbReference type="SAM" id="Coils"/>
    </source>
</evidence>
<keyword evidence="4" id="KW-1185">Reference proteome</keyword>
<accession>A0A0M0JIJ2</accession>
<feature type="region of interest" description="Disordered" evidence="2">
    <location>
        <begin position="26"/>
        <end position="69"/>
    </location>
</feature>
<evidence type="ECO:0000256" key="2">
    <source>
        <dbReference type="SAM" id="MobiDB-lite"/>
    </source>
</evidence>
<organism evidence="3 4">
    <name type="scientific">Chrysochromulina tobinii</name>
    <dbReference type="NCBI Taxonomy" id="1460289"/>
    <lineage>
        <taxon>Eukaryota</taxon>
        <taxon>Haptista</taxon>
        <taxon>Haptophyta</taxon>
        <taxon>Prymnesiophyceae</taxon>
        <taxon>Prymnesiales</taxon>
        <taxon>Chrysochromulinaceae</taxon>
        <taxon>Chrysochromulina</taxon>
    </lineage>
</organism>
<proteinExistence type="predicted"/>
<keyword evidence="1" id="KW-0175">Coiled coil</keyword>
<feature type="region of interest" description="Disordered" evidence="2">
    <location>
        <begin position="1318"/>
        <end position="1339"/>
    </location>
</feature>
<feature type="region of interest" description="Disordered" evidence="2">
    <location>
        <begin position="1168"/>
        <end position="1199"/>
    </location>
</feature>
<feature type="compositionally biased region" description="Acidic residues" evidence="2">
    <location>
        <begin position="1039"/>
        <end position="1052"/>
    </location>
</feature>
<evidence type="ECO:0000313" key="4">
    <source>
        <dbReference type="Proteomes" id="UP000037460"/>
    </source>
</evidence>
<reference evidence="4" key="1">
    <citation type="journal article" date="2015" name="PLoS Genet.">
        <title>Genome Sequence and Transcriptome Analyses of Chrysochromulina tobin: Metabolic Tools for Enhanced Algal Fitness in the Prominent Order Prymnesiales (Haptophyceae).</title>
        <authorList>
            <person name="Hovde B.T."/>
            <person name="Deodato C.R."/>
            <person name="Hunsperger H.M."/>
            <person name="Ryken S.A."/>
            <person name="Yost W."/>
            <person name="Jha R.K."/>
            <person name="Patterson J."/>
            <person name="Monnat R.J. Jr."/>
            <person name="Barlow S.B."/>
            <person name="Starkenburg S.R."/>
            <person name="Cattolico R.A."/>
        </authorList>
    </citation>
    <scope>NUCLEOTIDE SEQUENCE</scope>
    <source>
        <strain evidence="4">CCMP291</strain>
    </source>
</reference>
<feature type="compositionally biased region" description="Basic and acidic residues" evidence="2">
    <location>
        <begin position="1179"/>
        <end position="1192"/>
    </location>
</feature>
<name>A0A0M0JIJ2_9EUKA</name>
<feature type="region of interest" description="Disordered" evidence="2">
    <location>
        <begin position="1036"/>
        <end position="1055"/>
    </location>
</feature>
<feature type="compositionally biased region" description="Polar residues" evidence="2">
    <location>
        <begin position="41"/>
        <end position="56"/>
    </location>
</feature>